<feature type="domain" description="Chorismate mutase" evidence="20">
    <location>
        <begin position="1"/>
        <end position="87"/>
    </location>
</feature>
<dbReference type="SUPFAM" id="SSF48600">
    <property type="entry name" value="Chorismate mutase II"/>
    <property type="match status" value="1"/>
</dbReference>
<comment type="subcellular location">
    <subcellularLocation>
        <location evidence="3">Cytoplasm</location>
    </subcellularLocation>
</comment>
<comment type="function">
    <text evidence="2">Catalyzes the Claisen rearrangement of chorismate to prephenate and the decarboxylation/dehydration of prephenate to phenylpyruvate.</text>
</comment>
<evidence type="ECO:0000259" key="20">
    <source>
        <dbReference type="PROSITE" id="PS51168"/>
    </source>
</evidence>
<keyword evidence="15" id="KW-0511">Multifunctional enzyme</keyword>
<dbReference type="GO" id="GO:0046417">
    <property type="term" value="P:chorismate metabolic process"/>
    <property type="evidence" value="ECO:0007669"/>
    <property type="project" value="InterPro"/>
</dbReference>
<dbReference type="Proteomes" id="UP000298616">
    <property type="component" value="Chromosome"/>
</dbReference>
<feature type="domain" description="ACT" evidence="22">
    <location>
        <begin position="276"/>
        <end position="354"/>
    </location>
</feature>
<evidence type="ECO:0000256" key="10">
    <source>
        <dbReference type="ARBA" id="ARBA00022605"/>
    </source>
</evidence>
<dbReference type="InterPro" id="IPR036263">
    <property type="entry name" value="Chorismate_II_sf"/>
</dbReference>
<reference evidence="23 24" key="1">
    <citation type="submission" date="2018-04" db="EMBL/GenBank/DDBJ databases">
        <title>Complete genome uncultured novel isolate.</title>
        <authorList>
            <person name="Merlino G."/>
        </authorList>
    </citation>
    <scope>NUCLEOTIDE SEQUENCE [LARGE SCALE GENOMIC DNA]</scope>
    <source>
        <strain evidence="24">R1DC9</strain>
    </source>
</reference>
<dbReference type="PANTHER" id="PTHR21022:SF19">
    <property type="entry name" value="PREPHENATE DEHYDRATASE-RELATED"/>
    <property type="match status" value="1"/>
</dbReference>
<keyword evidence="11" id="KW-0057">Aromatic amino acid biosynthesis</keyword>
<dbReference type="PROSITE" id="PS00857">
    <property type="entry name" value="PREPHENATE_DEHYDR_1"/>
    <property type="match status" value="1"/>
</dbReference>
<keyword evidence="14" id="KW-0456">Lyase</keyword>
<evidence type="ECO:0000256" key="9">
    <source>
        <dbReference type="ARBA" id="ARBA00022490"/>
    </source>
</evidence>
<dbReference type="AlphaFoldDB" id="A0A4D7K2I5"/>
<evidence type="ECO:0000256" key="17">
    <source>
        <dbReference type="ARBA" id="ARBA00031520"/>
    </source>
</evidence>
<evidence type="ECO:0000256" key="12">
    <source>
        <dbReference type="ARBA" id="ARBA00023222"/>
    </source>
</evidence>
<name>A0A4D7K2I5_9BACT</name>
<dbReference type="OrthoDB" id="9802281at2"/>
<dbReference type="Gene3D" id="3.40.190.10">
    <property type="entry name" value="Periplasmic binding protein-like II"/>
    <property type="match status" value="2"/>
</dbReference>
<dbReference type="InterPro" id="IPR018528">
    <property type="entry name" value="Preph_deHydtase_CS"/>
</dbReference>
<dbReference type="NCBIfam" id="TIGR01807">
    <property type="entry name" value="CM_P2"/>
    <property type="match status" value="1"/>
</dbReference>
<evidence type="ECO:0000256" key="18">
    <source>
        <dbReference type="ARBA" id="ARBA00047848"/>
    </source>
</evidence>
<dbReference type="PROSITE" id="PS51171">
    <property type="entry name" value="PREPHENATE_DEHYDR_3"/>
    <property type="match status" value="1"/>
</dbReference>
<evidence type="ECO:0000256" key="19">
    <source>
        <dbReference type="PIRSR" id="PIRSR001500-2"/>
    </source>
</evidence>
<proteinExistence type="predicted"/>
<keyword evidence="12" id="KW-0584">Phenylalanine biosynthesis</keyword>
<organism evidence="23 24">
    <name type="scientific">Mangrovivirga cuniculi</name>
    <dbReference type="NCBI Taxonomy" id="2715131"/>
    <lineage>
        <taxon>Bacteria</taxon>
        <taxon>Pseudomonadati</taxon>
        <taxon>Bacteroidota</taxon>
        <taxon>Cytophagia</taxon>
        <taxon>Cytophagales</taxon>
        <taxon>Mangrovivirgaceae</taxon>
        <taxon>Mangrovivirga</taxon>
    </lineage>
</organism>
<keyword evidence="24" id="KW-1185">Reference proteome</keyword>
<evidence type="ECO:0000313" key="23">
    <source>
        <dbReference type="EMBL" id="QCK13588.1"/>
    </source>
</evidence>
<evidence type="ECO:0000256" key="8">
    <source>
        <dbReference type="ARBA" id="ARBA00014401"/>
    </source>
</evidence>
<dbReference type="RefSeq" id="WP_137089185.1">
    <property type="nucleotide sequence ID" value="NZ_CP028923.1"/>
</dbReference>
<dbReference type="InterPro" id="IPR010957">
    <property type="entry name" value="G/b/e-P-prot_chorismate_mutase"/>
</dbReference>
<feature type="site" description="Essential for prephenate dehydratase activity" evidence="19">
    <location>
        <position position="256"/>
    </location>
</feature>
<dbReference type="PANTHER" id="PTHR21022">
    <property type="entry name" value="PREPHENATE DEHYDRATASE P PROTEIN"/>
    <property type="match status" value="1"/>
</dbReference>
<comment type="pathway">
    <text evidence="5">Metabolic intermediate biosynthesis; prephenate biosynthesis; prephenate from chorismate: step 1/1.</text>
</comment>
<dbReference type="GO" id="GO:0004106">
    <property type="term" value="F:chorismate mutase activity"/>
    <property type="evidence" value="ECO:0007669"/>
    <property type="project" value="UniProtKB-EC"/>
</dbReference>
<dbReference type="InterPro" id="IPR002912">
    <property type="entry name" value="ACT_dom"/>
</dbReference>
<comment type="pathway">
    <text evidence="4">Amino-acid biosynthesis; L-phenylalanine biosynthesis; phenylpyruvate from prephenate: step 1/1.</text>
</comment>
<dbReference type="CDD" id="cd04905">
    <property type="entry name" value="ACT_CM-PDT"/>
    <property type="match status" value="1"/>
</dbReference>
<dbReference type="GO" id="GO:0005737">
    <property type="term" value="C:cytoplasm"/>
    <property type="evidence" value="ECO:0007669"/>
    <property type="project" value="UniProtKB-SubCell"/>
</dbReference>
<dbReference type="InterPro" id="IPR036979">
    <property type="entry name" value="CM_dom_sf"/>
</dbReference>
<evidence type="ECO:0000256" key="14">
    <source>
        <dbReference type="ARBA" id="ARBA00023239"/>
    </source>
</evidence>
<dbReference type="UniPathway" id="UPA00120">
    <property type="reaction ID" value="UER00203"/>
</dbReference>
<dbReference type="Gene3D" id="3.30.70.260">
    <property type="match status" value="1"/>
</dbReference>
<dbReference type="SMART" id="SM00830">
    <property type="entry name" value="CM_2"/>
    <property type="match status" value="1"/>
</dbReference>
<dbReference type="InterPro" id="IPR002701">
    <property type="entry name" value="CM_II_prokaryot"/>
</dbReference>
<dbReference type="Gene3D" id="1.20.59.10">
    <property type="entry name" value="Chorismate mutase"/>
    <property type="match status" value="1"/>
</dbReference>
<dbReference type="PROSITE" id="PS51168">
    <property type="entry name" value="CHORISMATE_MUT_2"/>
    <property type="match status" value="1"/>
</dbReference>
<evidence type="ECO:0000256" key="15">
    <source>
        <dbReference type="ARBA" id="ARBA00023268"/>
    </source>
</evidence>
<evidence type="ECO:0000256" key="1">
    <source>
        <dbReference type="ARBA" id="ARBA00000824"/>
    </source>
</evidence>
<comment type="catalytic activity">
    <reaction evidence="18">
        <text>prephenate + H(+) = 3-phenylpyruvate + CO2 + H2O</text>
        <dbReference type="Rhea" id="RHEA:21648"/>
        <dbReference type="ChEBI" id="CHEBI:15377"/>
        <dbReference type="ChEBI" id="CHEBI:15378"/>
        <dbReference type="ChEBI" id="CHEBI:16526"/>
        <dbReference type="ChEBI" id="CHEBI:18005"/>
        <dbReference type="ChEBI" id="CHEBI:29934"/>
        <dbReference type="EC" id="4.2.1.51"/>
    </reaction>
</comment>
<dbReference type="SUPFAM" id="SSF53850">
    <property type="entry name" value="Periplasmic binding protein-like II"/>
    <property type="match status" value="1"/>
</dbReference>
<dbReference type="Pfam" id="PF00800">
    <property type="entry name" value="PDT"/>
    <property type="match status" value="1"/>
</dbReference>
<evidence type="ECO:0000256" key="5">
    <source>
        <dbReference type="ARBA" id="ARBA00004817"/>
    </source>
</evidence>
<dbReference type="Pfam" id="PF01817">
    <property type="entry name" value="CM_2"/>
    <property type="match status" value="1"/>
</dbReference>
<evidence type="ECO:0000313" key="24">
    <source>
        <dbReference type="Proteomes" id="UP000298616"/>
    </source>
</evidence>
<gene>
    <name evidence="23" type="ORF">DCC35_01870</name>
</gene>
<dbReference type="Pfam" id="PF01842">
    <property type="entry name" value="ACT"/>
    <property type="match status" value="1"/>
</dbReference>
<dbReference type="NCBIfam" id="NF008865">
    <property type="entry name" value="PRK11898.1"/>
    <property type="match status" value="1"/>
</dbReference>
<dbReference type="SUPFAM" id="SSF55021">
    <property type="entry name" value="ACT-like"/>
    <property type="match status" value="1"/>
</dbReference>
<comment type="catalytic activity">
    <reaction evidence="1">
        <text>chorismate = prephenate</text>
        <dbReference type="Rhea" id="RHEA:13897"/>
        <dbReference type="ChEBI" id="CHEBI:29748"/>
        <dbReference type="ChEBI" id="CHEBI:29934"/>
        <dbReference type="EC" id="5.4.99.5"/>
    </reaction>
</comment>
<dbReference type="EC" id="4.2.1.51" evidence="7"/>
<evidence type="ECO:0000256" key="13">
    <source>
        <dbReference type="ARBA" id="ARBA00023235"/>
    </source>
</evidence>
<evidence type="ECO:0000256" key="6">
    <source>
        <dbReference type="ARBA" id="ARBA00012404"/>
    </source>
</evidence>
<dbReference type="PROSITE" id="PS00858">
    <property type="entry name" value="PREPHENATE_DEHYDR_2"/>
    <property type="match status" value="1"/>
</dbReference>
<sequence length="354" mass="39890">MKLEDLRKKIDNLDDQILDLLNERMEIVNSVGQLKRSSNSIIYRPEREKAIIDRLTSRSKGLMKQKSIEAVFLEIFAVSRNLELPERVAFLGPEGSFTHQAAESRFGANSEYLSIKSISSVFETISAGRARFGVVPVENNQEGIVQETIDLIGRHDLHIVAEIPLPIHFSFATMQEKISGIKKIYSKDIAFRQCRNFLDDLFGDQVELIPVNSTSTAVKISKDEPNSAAICSHIAAKEYGLPILFENIEDSDTNHTRFWILAKDMINQPSHQNKTSLLAKLPDSPGSLASFLEAFHTAGINLSKVESRPAKEGKKFKYWFFVECDGHFQDAKIQDALAPFIKNVKWLGSYVKLC</sequence>
<dbReference type="EMBL" id="CP028923">
    <property type="protein sequence ID" value="QCK13588.1"/>
    <property type="molecule type" value="Genomic_DNA"/>
</dbReference>
<evidence type="ECO:0000259" key="22">
    <source>
        <dbReference type="PROSITE" id="PS51671"/>
    </source>
</evidence>
<feature type="domain" description="Prephenate dehydratase" evidence="21">
    <location>
        <begin position="87"/>
        <end position="263"/>
    </location>
</feature>
<keyword evidence="9" id="KW-0963">Cytoplasm</keyword>
<dbReference type="GO" id="GO:0009094">
    <property type="term" value="P:L-phenylalanine biosynthetic process"/>
    <property type="evidence" value="ECO:0007669"/>
    <property type="project" value="UniProtKB-UniPathway"/>
</dbReference>
<evidence type="ECO:0000256" key="11">
    <source>
        <dbReference type="ARBA" id="ARBA00023141"/>
    </source>
</evidence>
<dbReference type="KEGG" id="fpf:DCC35_01870"/>
<dbReference type="CDD" id="cd13630">
    <property type="entry name" value="PBP2_PDT_1"/>
    <property type="match status" value="1"/>
</dbReference>
<dbReference type="PROSITE" id="PS51671">
    <property type="entry name" value="ACT"/>
    <property type="match status" value="1"/>
</dbReference>
<evidence type="ECO:0000256" key="7">
    <source>
        <dbReference type="ARBA" id="ARBA00013147"/>
    </source>
</evidence>
<evidence type="ECO:0000256" key="2">
    <source>
        <dbReference type="ARBA" id="ARBA00002364"/>
    </source>
</evidence>
<dbReference type="UniPathway" id="UPA00121">
    <property type="reaction ID" value="UER00345"/>
</dbReference>
<evidence type="ECO:0000256" key="3">
    <source>
        <dbReference type="ARBA" id="ARBA00004496"/>
    </source>
</evidence>
<keyword evidence="10" id="KW-0028">Amino-acid biosynthesis</keyword>
<evidence type="ECO:0000259" key="21">
    <source>
        <dbReference type="PROSITE" id="PS51171"/>
    </source>
</evidence>
<keyword evidence="13" id="KW-0413">Isomerase</keyword>
<dbReference type="EC" id="5.4.99.5" evidence="6"/>
<evidence type="ECO:0000256" key="4">
    <source>
        <dbReference type="ARBA" id="ARBA00004741"/>
    </source>
</evidence>
<dbReference type="InterPro" id="IPR001086">
    <property type="entry name" value="Preph_deHydtase"/>
</dbReference>
<dbReference type="InterPro" id="IPR045865">
    <property type="entry name" value="ACT-like_dom_sf"/>
</dbReference>
<dbReference type="PIRSF" id="PIRSF001500">
    <property type="entry name" value="Chor_mut_pdt_Ppr"/>
    <property type="match status" value="1"/>
</dbReference>
<dbReference type="GO" id="GO:0004664">
    <property type="term" value="F:prephenate dehydratase activity"/>
    <property type="evidence" value="ECO:0007669"/>
    <property type="project" value="UniProtKB-EC"/>
</dbReference>
<evidence type="ECO:0000256" key="16">
    <source>
        <dbReference type="ARBA" id="ARBA00031175"/>
    </source>
</evidence>
<accession>A0A4D7K2I5</accession>
<protein>
    <recommendedName>
        <fullName evidence="8">Bifunctional chorismate mutase/prephenate dehydratase</fullName>
        <ecNumber evidence="7">4.2.1.51</ecNumber>
        <ecNumber evidence="6">5.4.99.5</ecNumber>
    </recommendedName>
    <alternativeName>
        <fullName evidence="17">Chorismate mutase-prephenate dehydratase</fullName>
    </alternativeName>
    <alternativeName>
        <fullName evidence="16">p-protein</fullName>
    </alternativeName>
</protein>
<dbReference type="InterPro" id="IPR008242">
    <property type="entry name" value="Chor_mutase/pphenate_deHydtase"/>
</dbReference>